<dbReference type="Gene3D" id="1.20.1720.10">
    <property type="entry name" value="Multidrug resistance protein D"/>
    <property type="match status" value="1"/>
</dbReference>
<comment type="subcellular location">
    <subcellularLocation>
        <location evidence="8">Cell inner membrane</location>
        <topology evidence="8">Multi-pass membrane protein</topology>
    </subcellularLocation>
    <subcellularLocation>
        <location evidence="1">Cell membrane</location>
        <topology evidence="1">Multi-pass membrane protein</topology>
    </subcellularLocation>
</comment>
<gene>
    <name evidence="10" type="ORF">ABGN05_08635</name>
</gene>
<dbReference type="Proteomes" id="UP001556692">
    <property type="component" value="Unassembled WGS sequence"/>
</dbReference>
<feature type="transmembrane region" description="Helical" evidence="8">
    <location>
        <begin position="286"/>
        <end position="307"/>
    </location>
</feature>
<evidence type="ECO:0000256" key="8">
    <source>
        <dbReference type="RuleBase" id="RU365088"/>
    </source>
</evidence>
<feature type="transmembrane region" description="Helical" evidence="8">
    <location>
        <begin position="55"/>
        <end position="71"/>
    </location>
</feature>
<feature type="transmembrane region" description="Helical" evidence="8">
    <location>
        <begin position="17"/>
        <end position="35"/>
    </location>
</feature>
<evidence type="ECO:0000256" key="5">
    <source>
        <dbReference type="ARBA" id="ARBA00022692"/>
    </source>
</evidence>
<organism evidence="10 11">
    <name type="scientific">Aquibium pacificus</name>
    <dbReference type="NCBI Taxonomy" id="3153579"/>
    <lineage>
        <taxon>Bacteria</taxon>
        <taxon>Pseudomonadati</taxon>
        <taxon>Pseudomonadota</taxon>
        <taxon>Alphaproteobacteria</taxon>
        <taxon>Hyphomicrobiales</taxon>
        <taxon>Phyllobacteriaceae</taxon>
        <taxon>Aquibium</taxon>
    </lineage>
</organism>
<feature type="transmembrane region" description="Helical" evidence="8">
    <location>
        <begin position="211"/>
        <end position="244"/>
    </location>
</feature>
<evidence type="ECO:0000256" key="7">
    <source>
        <dbReference type="ARBA" id="ARBA00023136"/>
    </source>
</evidence>
<dbReference type="SUPFAM" id="SSF103473">
    <property type="entry name" value="MFS general substrate transporter"/>
    <property type="match status" value="1"/>
</dbReference>
<reference evidence="10 11" key="1">
    <citation type="submission" date="2024-05" db="EMBL/GenBank/DDBJ databases">
        <authorList>
            <person name="Jiang F."/>
        </authorList>
    </citation>
    <scope>NUCLEOTIDE SEQUENCE [LARGE SCALE GENOMIC DNA]</scope>
    <source>
        <strain evidence="10 11">LZ166</strain>
    </source>
</reference>
<evidence type="ECO:0000256" key="4">
    <source>
        <dbReference type="ARBA" id="ARBA00022475"/>
    </source>
</evidence>
<evidence type="ECO:0000313" key="11">
    <source>
        <dbReference type="Proteomes" id="UP001556692"/>
    </source>
</evidence>
<dbReference type="RefSeq" id="WP_367953607.1">
    <property type="nucleotide sequence ID" value="NZ_JBDPGJ010000002.1"/>
</dbReference>
<dbReference type="EMBL" id="JBDPGJ010000002">
    <property type="protein sequence ID" value="MEX0405724.1"/>
    <property type="molecule type" value="Genomic_DNA"/>
</dbReference>
<dbReference type="InterPro" id="IPR004812">
    <property type="entry name" value="Efflux_drug-R_Bcr/CmlA"/>
</dbReference>
<name>A0ABV3SG70_9HYPH</name>
<feature type="transmembrane region" description="Helical" evidence="8">
    <location>
        <begin position="169"/>
        <end position="191"/>
    </location>
</feature>
<feature type="transmembrane region" description="Helical" evidence="8">
    <location>
        <begin position="83"/>
        <end position="102"/>
    </location>
</feature>
<keyword evidence="6 8" id="KW-1133">Transmembrane helix</keyword>
<keyword evidence="8" id="KW-0997">Cell inner membrane</keyword>
<dbReference type="InterPro" id="IPR036259">
    <property type="entry name" value="MFS_trans_sf"/>
</dbReference>
<keyword evidence="3 8" id="KW-0813">Transport</keyword>
<dbReference type="PROSITE" id="PS50850">
    <property type="entry name" value="MFS"/>
    <property type="match status" value="1"/>
</dbReference>
<feature type="transmembrane region" description="Helical" evidence="8">
    <location>
        <begin position="353"/>
        <end position="370"/>
    </location>
</feature>
<evidence type="ECO:0000256" key="2">
    <source>
        <dbReference type="ARBA" id="ARBA00006236"/>
    </source>
</evidence>
<keyword evidence="7 8" id="KW-0472">Membrane</keyword>
<comment type="similarity">
    <text evidence="2 8">Belongs to the major facilitator superfamily. Bcr/CmlA family.</text>
</comment>
<proteinExistence type="inferred from homology"/>
<dbReference type="PRINTS" id="PR01036">
    <property type="entry name" value="TCRTETB"/>
</dbReference>
<keyword evidence="4" id="KW-1003">Cell membrane</keyword>
<dbReference type="InterPro" id="IPR020846">
    <property type="entry name" value="MFS_dom"/>
</dbReference>
<feature type="transmembrane region" description="Helical" evidence="8">
    <location>
        <begin position="256"/>
        <end position="274"/>
    </location>
</feature>
<dbReference type="NCBIfam" id="TIGR00710">
    <property type="entry name" value="efflux_Bcr_CflA"/>
    <property type="match status" value="1"/>
</dbReference>
<comment type="caution">
    <text evidence="10">The sequence shown here is derived from an EMBL/GenBank/DDBJ whole genome shotgun (WGS) entry which is preliminary data.</text>
</comment>
<dbReference type="CDD" id="cd17320">
    <property type="entry name" value="MFS_MdfA_MDR_like"/>
    <property type="match status" value="1"/>
</dbReference>
<dbReference type="PANTHER" id="PTHR23502:SF132">
    <property type="entry name" value="POLYAMINE TRANSPORTER 2-RELATED"/>
    <property type="match status" value="1"/>
</dbReference>
<feature type="domain" description="Major facilitator superfamily (MFS) profile" evidence="9">
    <location>
        <begin position="14"/>
        <end position="402"/>
    </location>
</feature>
<keyword evidence="5 8" id="KW-0812">Transmembrane</keyword>
<sequence length="410" mass="42568">MNALPPENRAFMTERRVGLIGAFMVAVGPVSMALYTPAMPEIVDAFGTTESAVKLTLSLYFAGFAFSQLICGPMSDGFGRKPIIIAFMTLYLAASVVALFAPSVEVLIAARFFQGAGAAVGVAISRALIRDLFHNDRAARIMNLQAIILAVGPALSPTLGGIIMELAGWHAIFLVMVAMGAGVIVTTHLGLRETVPRDLSRIRPRALIQSYSALLGSSYFMLSSLVVAGTVGALYTLATVLPFILIDRVGLTATEFGVGMLMQSGSFFVGSLIVRRLLRTIPAARLVPVGLAFVGAGALAIAVLLRIAPPSFLSVMGPIASYAFGIAFIMPAMMVASVAPFPRIAGSASSMSGFMQMGGGLLGGTVAALMGDPVVATATIIPAMGFIAIAAWIGWSLLPEPPGVTRIGSG</sequence>
<dbReference type="InterPro" id="IPR011701">
    <property type="entry name" value="MFS"/>
</dbReference>
<evidence type="ECO:0000256" key="1">
    <source>
        <dbReference type="ARBA" id="ARBA00004651"/>
    </source>
</evidence>
<accession>A0ABV3SG70</accession>
<feature type="transmembrane region" description="Helical" evidence="8">
    <location>
        <begin position="141"/>
        <end position="163"/>
    </location>
</feature>
<keyword evidence="11" id="KW-1185">Reference proteome</keyword>
<protein>
    <recommendedName>
        <fullName evidence="8">Bcr/CflA family efflux transporter</fullName>
    </recommendedName>
</protein>
<dbReference type="PANTHER" id="PTHR23502">
    <property type="entry name" value="MAJOR FACILITATOR SUPERFAMILY"/>
    <property type="match status" value="1"/>
</dbReference>
<evidence type="ECO:0000313" key="10">
    <source>
        <dbReference type="EMBL" id="MEX0405724.1"/>
    </source>
</evidence>
<dbReference type="Pfam" id="PF07690">
    <property type="entry name" value="MFS_1"/>
    <property type="match status" value="1"/>
</dbReference>
<feature type="transmembrane region" description="Helical" evidence="8">
    <location>
        <begin position="108"/>
        <end position="129"/>
    </location>
</feature>
<feature type="transmembrane region" description="Helical" evidence="8">
    <location>
        <begin position="319"/>
        <end position="341"/>
    </location>
</feature>
<feature type="transmembrane region" description="Helical" evidence="8">
    <location>
        <begin position="376"/>
        <end position="398"/>
    </location>
</feature>
<evidence type="ECO:0000256" key="3">
    <source>
        <dbReference type="ARBA" id="ARBA00022448"/>
    </source>
</evidence>
<evidence type="ECO:0000259" key="9">
    <source>
        <dbReference type="PROSITE" id="PS50850"/>
    </source>
</evidence>
<evidence type="ECO:0000256" key="6">
    <source>
        <dbReference type="ARBA" id="ARBA00022989"/>
    </source>
</evidence>